<dbReference type="STRING" id="1477437.SAMN05444682_109137"/>
<dbReference type="OrthoDB" id="6385145at2"/>
<keyword evidence="2" id="KW-1185">Reference proteome</keyword>
<protein>
    <submittedName>
        <fullName evidence="1">Gluconate 2-dehydrogenase subunit 3</fullName>
    </submittedName>
</protein>
<dbReference type="Pfam" id="PF13618">
    <property type="entry name" value="Gluconate_2-dh3"/>
    <property type="match status" value="1"/>
</dbReference>
<dbReference type="Proteomes" id="UP000198670">
    <property type="component" value="Unassembled WGS sequence"/>
</dbReference>
<proteinExistence type="predicted"/>
<gene>
    <name evidence="1" type="ORF">SAMN05444682_109137</name>
</gene>
<reference evidence="1 2" key="1">
    <citation type="submission" date="2016-10" db="EMBL/GenBank/DDBJ databases">
        <authorList>
            <person name="de Groot N.N."/>
        </authorList>
    </citation>
    <scope>NUCLEOTIDE SEQUENCE [LARGE SCALE GENOMIC DNA]</scope>
    <source>
        <strain evidence="1 2">RK1</strain>
    </source>
</reference>
<evidence type="ECO:0000313" key="1">
    <source>
        <dbReference type="EMBL" id="SFJ38048.1"/>
    </source>
</evidence>
<dbReference type="AlphaFoldDB" id="A0A1I3QVC9"/>
<dbReference type="InterPro" id="IPR027056">
    <property type="entry name" value="Gluconate_2DH_su3"/>
</dbReference>
<evidence type="ECO:0000313" key="2">
    <source>
        <dbReference type="Proteomes" id="UP000198670"/>
    </source>
</evidence>
<organism evidence="1 2">
    <name type="scientific">Parapedobacter indicus</name>
    <dbReference type="NCBI Taxonomy" id="1477437"/>
    <lineage>
        <taxon>Bacteria</taxon>
        <taxon>Pseudomonadati</taxon>
        <taxon>Bacteroidota</taxon>
        <taxon>Sphingobacteriia</taxon>
        <taxon>Sphingobacteriales</taxon>
        <taxon>Sphingobacteriaceae</taxon>
        <taxon>Parapedobacter</taxon>
    </lineage>
</organism>
<name>A0A1I3QVC9_9SPHI</name>
<sequence length="194" mass="22014">MTRRRIIIILLLLAASLMCWLASKWWLLTRRGPTDLASLQQSGNAIAALAETILPRTDTPGAKDVHVEKFIIDMVIYCMSDTEQYTFIKGLERVQQHSLNWFNRSIPVCSDDECVKLMRWLEQQDSSLIDIPLLNKVRRKLFGRTFFQLLKSLTVEGYCTSEIGATQGLAFDAIPGNYTPCLTINKGQKAWATT</sequence>
<dbReference type="RefSeq" id="WP_090629101.1">
    <property type="nucleotide sequence ID" value="NZ_FOQO01000009.1"/>
</dbReference>
<accession>A0A1I3QVC9</accession>
<dbReference type="EMBL" id="FOQO01000009">
    <property type="protein sequence ID" value="SFJ38048.1"/>
    <property type="molecule type" value="Genomic_DNA"/>
</dbReference>